<proteinExistence type="predicted"/>
<dbReference type="InterPro" id="IPR029479">
    <property type="entry name" value="Nitroreductase"/>
</dbReference>
<dbReference type="InterPro" id="IPR050627">
    <property type="entry name" value="Nitroreductase/BluB"/>
</dbReference>
<reference evidence="2 3" key="1">
    <citation type="submission" date="2024-09" db="EMBL/GenBank/DDBJ databases">
        <authorList>
            <person name="Sun Q."/>
            <person name="Mori K."/>
        </authorList>
    </citation>
    <scope>NUCLEOTIDE SEQUENCE [LARGE SCALE GENOMIC DNA]</scope>
    <source>
        <strain evidence="2 3">TBRC 7907</strain>
    </source>
</reference>
<dbReference type="PANTHER" id="PTHR23026:SF123">
    <property type="entry name" value="NAD(P)H NITROREDUCTASE RV3131-RELATED"/>
    <property type="match status" value="1"/>
</dbReference>
<dbReference type="EMBL" id="JBHLZU010000023">
    <property type="protein sequence ID" value="MFB9907618.1"/>
    <property type="molecule type" value="Genomic_DNA"/>
</dbReference>
<evidence type="ECO:0000313" key="3">
    <source>
        <dbReference type="Proteomes" id="UP001589693"/>
    </source>
</evidence>
<gene>
    <name evidence="2" type="ORF">ACFFQA_27100</name>
</gene>
<organism evidence="2 3">
    <name type="scientific">Allokutzneria oryzae</name>
    <dbReference type="NCBI Taxonomy" id="1378989"/>
    <lineage>
        <taxon>Bacteria</taxon>
        <taxon>Bacillati</taxon>
        <taxon>Actinomycetota</taxon>
        <taxon>Actinomycetes</taxon>
        <taxon>Pseudonocardiales</taxon>
        <taxon>Pseudonocardiaceae</taxon>
        <taxon>Allokutzneria</taxon>
    </lineage>
</organism>
<dbReference type="Pfam" id="PF00881">
    <property type="entry name" value="Nitroreductase"/>
    <property type="match status" value="1"/>
</dbReference>
<accession>A0ABV6A5C8</accession>
<dbReference type="Proteomes" id="UP001589693">
    <property type="component" value="Unassembled WGS sequence"/>
</dbReference>
<dbReference type="InterPro" id="IPR000415">
    <property type="entry name" value="Nitroreductase-like"/>
</dbReference>
<keyword evidence="3" id="KW-1185">Reference proteome</keyword>
<feature type="domain" description="Nitroreductase" evidence="1">
    <location>
        <begin position="117"/>
        <end position="298"/>
    </location>
</feature>
<dbReference type="NCBIfam" id="NF047509">
    <property type="entry name" value="Rv3131_FMN_oxido"/>
    <property type="match status" value="1"/>
</dbReference>
<dbReference type="PANTHER" id="PTHR23026">
    <property type="entry name" value="NADPH NITROREDUCTASE"/>
    <property type="match status" value="1"/>
</dbReference>
<dbReference type="RefSeq" id="WP_377858109.1">
    <property type="nucleotide sequence ID" value="NZ_JBHLZU010000023.1"/>
</dbReference>
<sequence>MSSWSYDETQTLIRAVQRAPSVHNTQPWSLELSGRDALLFERRDIALPYDDPTGRDRLLSCGGALANLRLAVRKLGWRSSVSLLGDPLMPDWVGTVTATGRLPTSSTEHAMFAAIPRRRSYRLPFTGEPVSEYALRAIVAEAGDEGVGTHLINGTDQVHAVAGLVEHATNVFRLNRYYQRELLGWITHRGTRRVHPALPQDLVGPRSRLSRLGAPAPDREVIAEHIAKESVLVVFTENDGRREHLLAGAALERAWLAATALGLAASVVTQPLHLAEVRGGLAGWLELPGRPHALLRIGRAARVQPTAPRKAPYDIAQPRCLEVFP</sequence>
<comment type="caution">
    <text evidence="2">The sequence shown here is derived from an EMBL/GenBank/DDBJ whole genome shotgun (WGS) entry which is preliminary data.</text>
</comment>
<evidence type="ECO:0000313" key="2">
    <source>
        <dbReference type="EMBL" id="MFB9907618.1"/>
    </source>
</evidence>
<protein>
    <submittedName>
        <fullName evidence="2">Acg family FMN-binding oxidoreductase</fullName>
    </submittedName>
</protein>
<dbReference type="SUPFAM" id="SSF55469">
    <property type="entry name" value="FMN-dependent nitroreductase-like"/>
    <property type="match status" value="2"/>
</dbReference>
<evidence type="ECO:0000259" key="1">
    <source>
        <dbReference type="Pfam" id="PF00881"/>
    </source>
</evidence>
<dbReference type="Gene3D" id="3.40.109.10">
    <property type="entry name" value="NADH Oxidase"/>
    <property type="match status" value="1"/>
</dbReference>
<name>A0ABV6A5C8_9PSEU</name>